<sequence>MSRAARQVKYDGEVFVQMPVGTDVGRLLQRFWGGRTDVDLAKYRGVWVTVHDPNGNRIGAGMLGLRGMTM</sequence>
<evidence type="ECO:0000313" key="2">
    <source>
        <dbReference type="Proteomes" id="UP000643165"/>
    </source>
</evidence>
<organism evidence="1 2">
    <name type="scientific">Micromonospora lutea</name>
    <dbReference type="NCBI Taxonomy" id="419825"/>
    <lineage>
        <taxon>Bacteria</taxon>
        <taxon>Bacillati</taxon>
        <taxon>Actinomycetota</taxon>
        <taxon>Actinomycetes</taxon>
        <taxon>Micromonosporales</taxon>
        <taxon>Micromonosporaceae</taxon>
        <taxon>Micromonospora</taxon>
    </lineage>
</organism>
<reference evidence="1 2" key="1">
    <citation type="submission" date="2021-01" db="EMBL/GenBank/DDBJ databases">
        <title>Whole genome shotgun sequence of Verrucosispora lutea NBRC 106530.</title>
        <authorList>
            <person name="Komaki H."/>
            <person name="Tamura T."/>
        </authorList>
    </citation>
    <scope>NUCLEOTIDE SEQUENCE [LARGE SCALE GENOMIC DNA]</scope>
    <source>
        <strain evidence="1 2">NBRC 106530</strain>
    </source>
</reference>
<evidence type="ECO:0000313" key="1">
    <source>
        <dbReference type="EMBL" id="GIJ20715.1"/>
    </source>
</evidence>
<comment type="caution">
    <text evidence="1">The sequence shown here is derived from an EMBL/GenBank/DDBJ whole genome shotgun (WGS) entry which is preliminary data.</text>
</comment>
<dbReference type="RefSeq" id="WP_203995513.1">
    <property type="nucleotide sequence ID" value="NZ_BOPB01000006.1"/>
</dbReference>
<keyword evidence="2" id="KW-1185">Reference proteome</keyword>
<dbReference type="Proteomes" id="UP000643165">
    <property type="component" value="Unassembled WGS sequence"/>
</dbReference>
<name>A0ABQ4IS06_9ACTN</name>
<proteinExistence type="predicted"/>
<gene>
    <name evidence="1" type="ORF">Vlu01_13390</name>
</gene>
<accession>A0ABQ4IS06</accession>
<dbReference type="EMBL" id="BOPB01000006">
    <property type="protein sequence ID" value="GIJ20715.1"/>
    <property type="molecule type" value="Genomic_DNA"/>
</dbReference>
<protein>
    <submittedName>
        <fullName evidence="1">Uncharacterized protein</fullName>
    </submittedName>
</protein>